<feature type="region of interest" description="Disordered" evidence="1">
    <location>
        <begin position="77"/>
        <end position="149"/>
    </location>
</feature>
<organism evidence="3 4">
    <name type="scientific">Thelohanellus kitauei</name>
    <name type="common">Myxosporean</name>
    <dbReference type="NCBI Taxonomy" id="669202"/>
    <lineage>
        <taxon>Eukaryota</taxon>
        <taxon>Metazoa</taxon>
        <taxon>Cnidaria</taxon>
        <taxon>Myxozoa</taxon>
        <taxon>Myxosporea</taxon>
        <taxon>Bivalvulida</taxon>
        <taxon>Platysporina</taxon>
        <taxon>Myxobolidae</taxon>
        <taxon>Thelohanellus</taxon>
    </lineage>
</organism>
<evidence type="ECO:0000313" key="3">
    <source>
        <dbReference type="EMBL" id="KII65750.1"/>
    </source>
</evidence>
<keyword evidence="2" id="KW-0812">Transmembrane</keyword>
<dbReference type="EMBL" id="JWZT01003733">
    <property type="protein sequence ID" value="KII65750.1"/>
    <property type="molecule type" value="Genomic_DNA"/>
</dbReference>
<sequence length="179" mass="19792">MLDKFEIKFQGSNTTCEESLSKTKTPISVKARFESTDEIYFCKLNETELTTDSVTDVSTNDNGQPLTTPSFMAEKLGHQKSVNSKQSTTSLPSVSRNNRGRILTPPTSLTERKGFSDSVDSNNSNTSVTPSEENENGTHVTRPGHKVKKQEPWHENKFLIVTTLLTVIVSLVLIAIITS</sequence>
<reference evidence="3 4" key="1">
    <citation type="journal article" date="2014" name="Genome Biol. Evol.">
        <title>The genome of the myxosporean Thelohanellus kitauei shows adaptations to nutrient acquisition within its fish host.</title>
        <authorList>
            <person name="Yang Y."/>
            <person name="Xiong J."/>
            <person name="Zhou Z."/>
            <person name="Huo F."/>
            <person name="Miao W."/>
            <person name="Ran C."/>
            <person name="Liu Y."/>
            <person name="Zhang J."/>
            <person name="Feng J."/>
            <person name="Wang M."/>
            <person name="Wang M."/>
            <person name="Wang L."/>
            <person name="Yao B."/>
        </authorList>
    </citation>
    <scope>NUCLEOTIDE SEQUENCE [LARGE SCALE GENOMIC DNA]</scope>
    <source>
        <strain evidence="3">Wuqing</strain>
    </source>
</reference>
<keyword evidence="2" id="KW-0472">Membrane</keyword>
<feature type="compositionally biased region" description="Low complexity" evidence="1">
    <location>
        <begin position="116"/>
        <end position="131"/>
    </location>
</feature>
<name>A0A0C2MN14_THEKT</name>
<evidence type="ECO:0000256" key="1">
    <source>
        <dbReference type="SAM" id="MobiDB-lite"/>
    </source>
</evidence>
<dbReference type="AlphaFoldDB" id="A0A0C2MN14"/>
<feature type="transmembrane region" description="Helical" evidence="2">
    <location>
        <begin position="158"/>
        <end position="177"/>
    </location>
</feature>
<keyword evidence="2" id="KW-1133">Transmembrane helix</keyword>
<gene>
    <name evidence="3" type="ORF">RF11_04383</name>
</gene>
<protein>
    <submittedName>
        <fullName evidence="3">Uncharacterized protein</fullName>
    </submittedName>
</protein>
<evidence type="ECO:0000256" key="2">
    <source>
        <dbReference type="SAM" id="Phobius"/>
    </source>
</evidence>
<evidence type="ECO:0000313" key="4">
    <source>
        <dbReference type="Proteomes" id="UP000031668"/>
    </source>
</evidence>
<keyword evidence="4" id="KW-1185">Reference proteome</keyword>
<comment type="caution">
    <text evidence="3">The sequence shown here is derived from an EMBL/GenBank/DDBJ whole genome shotgun (WGS) entry which is preliminary data.</text>
</comment>
<accession>A0A0C2MN14</accession>
<feature type="compositionally biased region" description="Polar residues" evidence="1">
    <location>
        <begin position="80"/>
        <end position="97"/>
    </location>
</feature>
<proteinExistence type="predicted"/>
<dbReference type="Proteomes" id="UP000031668">
    <property type="component" value="Unassembled WGS sequence"/>
</dbReference>